<dbReference type="CDD" id="cd06257">
    <property type="entry name" value="DnaJ"/>
    <property type="match status" value="1"/>
</dbReference>
<feature type="transmembrane region" description="Helical" evidence="7">
    <location>
        <begin position="6"/>
        <end position="25"/>
    </location>
</feature>
<keyword evidence="10" id="KW-1185">Reference proteome</keyword>
<feature type="domain" description="J" evidence="8">
    <location>
        <begin position="30"/>
        <end position="98"/>
    </location>
</feature>
<evidence type="ECO:0000256" key="4">
    <source>
        <dbReference type="ARBA" id="ARBA00023136"/>
    </source>
</evidence>
<dbReference type="Pfam" id="PF00226">
    <property type="entry name" value="DnaJ"/>
    <property type="match status" value="1"/>
</dbReference>
<proteinExistence type="inferred from homology"/>
<keyword evidence="3 7" id="KW-1133">Transmembrane helix</keyword>
<dbReference type="SUPFAM" id="SSF46565">
    <property type="entry name" value="Chaperone J-domain"/>
    <property type="match status" value="1"/>
</dbReference>
<evidence type="ECO:0000256" key="5">
    <source>
        <dbReference type="ARBA" id="ARBA00023186"/>
    </source>
</evidence>
<evidence type="ECO:0000313" key="10">
    <source>
        <dbReference type="Proteomes" id="UP000288716"/>
    </source>
</evidence>
<evidence type="ECO:0000256" key="3">
    <source>
        <dbReference type="ARBA" id="ARBA00022989"/>
    </source>
</evidence>
<dbReference type="PROSITE" id="PS00636">
    <property type="entry name" value="DNAJ_1"/>
    <property type="match status" value="1"/>
</dbReference>
<dbReference type="VEuPathDB" id="VectorBase:LDEU000282"/>
<gene>
    <name evidence="9" type="ORF">B4U80_00542</name>
</gene>
<dbReference type="PROSITE" id="PS50076">
    <property type="entry name" value="DNAJ_2"/>
    <property type="match status" value="1"/>
</dbReference>
<dbReference type="InterPro" id="IPR036869">
    <property type="entry name" value="J_dom_sf"/>
</dbReference>
<sequence length="336" mass="40620">MNVFKVVLLIIVNIHYIYAFIDGIYCGRENCYEVLGVNRDSTREEITKAYRKLARKFHPDVHRDEEAKQTATARFQVIASAYEVLRDEESRKDYNYMLDNPDEVYRHYYHYYRRIYAPKVDVRIVLVVTISVISAIQYWAAQSRYKEAIDYFLTVPKYRLKAQEIAKEDGLLNNNSATKRRNRFKTREEIKLEEENILRKIIEEKMDIKGAYSKPTVYDILWVQLVCLPYTIAQFVYFYIRWFYKFVIMKEEYGEEEKMYIIRRNMKLSSSQWSQLSDEEKEEYLELQLWKKEAFDVWKQERDDEQKAKLAESASYKRYRRWMRKGGPGAITFLDD</sequence>
<evidence type="ECO:0000256" key="7">
    <source>
        <dbReference type="SAM" id="Phobius"/>
    </source>
</evidence>
<organism evidence="9 10">
    <name type="scientific">Leptotrombidium deliense</name>
    <dbReference type="NCBI Taxonomy" id="299467"/>
    <lineage>
        <taxon>Eukaryota</taxon>
        <taxon>Metazoa</taxon>
        <taxon>Ecdysozoa</taxon>
        <taxon>Arthropoda</taxon>
        <taxon>Chelicerata</taxon>
        <taxon>Arachnida</taxon>
        <taxon>Acari</taxon>
        <taxon>Acariformes</taxon>
        <taxon>Trombidiformes</taxon>
        <taxon>Prostigmata</taxon>
        <taxon>Anystina</taxon>
        <taxon>Parasitengona</taxon>
        <taxon>Trombiculoidea</taxon>
        <taxon>Trombiculidae</taxon>
        <taxon>Leptotrombidium</taxon>
    </lineage>
</organism>
<dbReference type="PANTHER" id="PTHR44176:SF1">
    <property type="entry name" value="DNAJ HOMOLOG SUBFAMILY C MEMBER 25"/>
    <property type="match status" value="1"/>
</dbReference>
<evidence type="ECO:0000256" key="2">
    <source>
        <dbReference type="ARBA" id="ARBA00022692"/>
    </source>
</evidence>
<dbReference type="OrthoDB" id="270167at2759"/>
<dbReference type="InterPro" id="IPR001623">
    <property type="entry name" value="DnaJ_domain"/>
</dbReference>
<keyword evidence="5" id="KW-0143">Chaperone</keyword>
<comment type="subcellular location">
    <subcellularLocation>
        <location evidence="1">Membrane</location>
        <topology evidence="1">Multi-pass membrane protein</topology>
    </subcellularLocation>
</comment>
<evidence type="ECO:0000256" key="1">
    <source>
        <dbReference type="ARBA" id="ARBA00004141"/>
    </source>
</evidence>
<name>A0A443SW73_9ACAR</name>
<dbReference type="InterPro" id="IPR018253">
    <property type="entry name" value="DnaJ_domain_CS"/>
</dbReference>
<dbReference type="PANTHER" id="PTHR44176">
    <property type="entry name" value="DNAJ HOMOLOG SUBFAMILY C MEMBER 25"/>
    <property type="match status" value="1"/>
</dbReference>
<dbReference type="AlphaFoldDB" id="A0A443SW73"/>
<accession>A0A443SW73</accession>
<keyword evidence="2 7" id="KW-0812">Transmembrane</keyword>
<protein>
    <submittedName>
        <fullName evidence="9">DnaJ domain containing protein 5-like protein</fullName>
    </submittedName>
</protein>
<dbReference type="EMBL" id="NCKV01000070">
    <property type="protein sequence ID" value="RWS31756.1"/>
    <property type="molecule type" value="Genomic_DNA"/>
</dbReference>
<dbReference type="Gene3D" id="1.10.287.110">
    <property type="entry name" value="DnaJ domain"/>
    <property type="match status" value="1"/>
</dbReference>
<dbReference type="GO" id="GO:0005789">
    <property type="term" value="C:endoplasmic reticulum membrane"/>
    <property type="evidence" value="ECO:0007669"/>
    <property type="project" value="TreeGrafter"/>
</dbReference>
<feature type="transmembrane region" description="Helical" evidence="7">
    <location>
        <begin position="120"/>
        <end position="140"/>
    </location>
</feature>
<evidence type="ECO:0000313" key="9">
    <source>
        <dbReference type="EMBL" id="RWS31756.1"/>
    </source>
</evidence>
<keyword evidence="4 7" id="KW-0472">Membrane</keyword>
<dbReference type="SMART" id="SM00271">
    <property type="entry name" value="DnaJ"/>
    <property type="match status" value="1"/>
</dbReference>
<feature type="transmembrane region" description="Helical" evidence="7">
    <location>
        <begin position="220"/>
        <end position="240"/>
    </location>
</feature>
<evidence type="ECO:0000259" key="8">
    <source>
        <dbReference type="PROSITE" id="PS50076"/>
    </source>
</evidence>
<comment type="caution">
    <text evidence="9">The sequence shown here is derived from an EMBL/GenBank/DDBJ whole genome shotgun (WGS) entry which is preliminary data.</text>
</comment>
<comment type="similarity">
    <text evidence="6">Belongs to the DNAJC25 family.</text>
</comment>
<dbReference type="GO" id="GO:0006457">
    <property type="term" value="P:protein folding"/>
    <property type="evidence" value="ECO:0007669"/>
    <property type="project" value="InterPro"/>
</dbReference>
<dbReference type="PRINTS" id="PR00625">
    <property type="entry name" value="JDOMAIN"/>
</dbReference>
<dbReference type="STRING" id="299467.A0A443SW73"/>
<dbReference type="Proteomes" id="UP000288716">
    <property type="component" value="Unassembled WGS sequence"/>
</dbReference>
<dbReference type="InterPro" id="IPR044632">
    <property type="entry name" value="DNAJC25-like"/>
</dbReference>
<reference evidence="9 10" key="1">
    <citation type="journal article" date="2018" name="Gigascience">
        <title>Genomes of trombidid mites reveal novel predicted allergens and laterally-transferred genes associated with secondary metabolism.</title>
        <authorList>
            <person name="Dong X."/>
            <person name="Chaisiri K."/>
            <person name="Xia D."/>
            <person name="Armstrong S.D."/>
            <person name="Fang Y."/>
            <person name="Donnelly M.J."/>
            <person name="Kadowaki T."/>
            <person name="McGarry J.W."/>
            <person name="Darby A.C."/>
            <person name="Makepeace B.L."/>
        </authorList>
    </citation>
    <scope>NUCLEOTIDE SEQUENCE [LARGE SCALE GENOMIC DNA]</scope>
    <source>
        <strain evidence="9">UoL-UT</strain>
    </source>
</reference>
<dbReference type="FunFam" id="1.10.287.110:FF:000036">
    <property type="entry name" value="dnaJ homolog subfamily C member 25"/>
    <property type="match status" value="1"/>
</dbReference>
<evidence type="ECO:0000256" key="6">
    <source>
        <dbReference type="ARBA" id="ARBA00024193"/>
    </source>
</evidence>